<feature type="transmembrane region" description="Helical" evidence="2">
    <location>
        <begin position="165"/>
        <end position="186"/>
    </location>
</feature>
<comment type="caution">
    <text evidence="3">The sequence shown here is derived from an EMBL/GenBank/DDBJ whole genome shotgun (WGS) entry which is preliminary data.</text>
</comment>
<feature type="transmembrane region" description="Helical" evidence="2">
    <location>
        <begin position="125"/>
        <end position="145"/>
    </location>
</feature>
<evidence type="ECO:0000256" key="1">
    <source>
        <dbReference type="SAM" id="MobiDB-lite"/>
    </source>
</evidence>
<gene>
    <name evidence="3" type="ORF">DKT68_00880</name>
</gene>
<feature type="transmembrane region" description="Helical" evidence="2">
    <location>
        <begin position="48"/>
        <end position="71"/>
    </location>
</feature>
<accession>A0A317DKY7</accession>
<keyword evidence="2" id="KW-0472">Membrane</keyword>
<keyword evidence="2" id="KW-0812">Transmembrane</keyword>
<dbReference type="Proteomes" id="UP000245410">
    <property type="component" value="Unassembled WGS sequence"/>
</dbReference>
<keyword evidence="4" id="KW-1185">Reference proteome</keyword>
<name>A0A317DKY7_9ACTN</name>
<feature type="region of interest" description="Disordered" evidence="1">
    <location>
        <begin position="190"/>
        <end position="231"/>
    </location>
</feature>
<evidence type="ECO:0008006" key="5">
    <source>
        <dbReference type="Google" id="ProtNLM"/>
    </source>
</evidence>
<dbReference type="AlphaFoldDB" id="A0A317DKY7"/>
<proteinExistence type="predicted"/>
<organism evidence="3 4">
    <name type="scientific">Micromonospora acroterricola</name>
    <dbReference type="NCBI Taxonomy" id="2202421"/>
    <lineage>
        <taxon>Bacteria</taxon>
        <taxon>Bacillati</taxon>
        <taxon>Actinomycetota</taxon>
        <taxon>Actinomycetes</taxon>
        <taxon>Micromonosporales</taxon>
        <taxon>Micromonosporaceae</taxon>
        <taxon>Micromonospora</taxon>
    </lineage>
</organism>
<dbReference type="OrthoDB" id="3405913at2"/>
<reference evidence="3 4" key="1">
    <citation type="submission" date="2018-05" db="EMBL/GenBank/DDBJ databases">
        <title>Micromonospora atacamensis sp. nov., a novel actinobacteria isolated from high altitude Atacama Desert soil.</title>
        <authorList>
            <person name="Carro L."/>
            <person name="Golinska P."/>
            <person name="Klenk H.-P."/>
            <person name="Goodfellow M."/>
        </authorList>
    </citation>
    <scope>NUCLEOTIDE SEQUENCE [LARGE SCALE GENOMIC DNA]</scope>
    <source>
        <strain evidence="3 4">5R2A7</strain>
    </source>
</reference>
<feature type="region of interest" description="Disordered" evidence="1">
    <location>
        <begin position="1"/>
        <end position="27"/>
    </location>
</feature>
<evidence type="ECO:0000313" key="3">
    <source>
        <dbReference type="EMBL" id="PWR13585.1"/>
    </source>
</evidence>
<dbReference type="EMBL" id="QGKR01000060">
    <property type="protein sequence ID" value="PWR13585.1"/>
    <property type="molecule type" value="Genomic_DNA"/>
</dbReference>
<evidence type="ECO:0000313" key="4">
    <source>
        <dbReference type="Proteomes" id="UP000245410"/>
    </source>
</evidence>
<keyword evidence="2" id="KW-1133">Transmembrane helix</keyword>
<feature type="transmembrane region" description="Helical" evidence="2">
    <location>
        <begin position="91"/>
        <end position="113"/>
    </location>
</feature>
<sequence length="231" mass="23721">MSEELPIPRQGDRSDAPAVLEWGADDPGRPRRFGRSLVGLTRDPRLPLLLAGLGAVAGVASLVGEWLVMTLPNGGPEGNSTIEVPVGVSEVGGLGVGYLVGLLGLVCTVALALRGTAAVRPNARLVGLTLAGALLALLAAATGTLDDPGERSLYYSPQDGFGVEYGRGLVMAFTACVLLGVALRLAPAAPTGTPTGPAEDDRVADTTAGRGWRRRRDRDPVDEDGLPAPAD</sequence>
<evidence type="ECO:0000256" key="2">
    <source>
        <dbReference type="SAM" id="Phobius"/>
    </source>
</evidence>
<protein>
    <recommendedName>
        <fullName evidence="5">Tryptophan-associated transmembrane protein (Trp_oprn_chp)</fullName>
    </recommendedName>
</protein>
<feature type="non-terminal residue" evidence="3">
    <location>
        <position position="231"/>
    </location>
</feature>
<dbReference type="RefSeq" id="WP_109815534.1">
    <property type="nucleotide sequence ID" value="NZ_QGKR01000060.1"/>
</dbReference>